<dbReference type="InterPro" id="IPR036259">
    <property type="entry name" value="MFS_trans_sf"/>
</dbReference>
<proteinExistence type="predicted"/>
<evidence type="ECO:0000256" key="1">
    <source>
        <dbReference type="ARBA" id="ARBA00005104"/>
    </source>
</evidence>
<dbReference type="Proteomes" id="UP001601422">
    <property type="component" value="Unassembled WGS sequence"/>
</dbReference>
<keyword evidence="2" id="KW-0686">Riboflavin biosynthesis</keyword>
<keyword evidence="3" id="KW-0479">Metal-binding</keyword>
<dbReference type="Pfam" id="PF00925">
    <property type="entry name" value="GTP_cyclohydro2"/>
    <property type="match status" value="1"/>
</dbReference>
<dbReference type="InterPro" id="IPR011701">
    <property type="entry name" value="MFS"/>
</dbReference>
<dbReference type="InterPro" id="IPR032677">
    <property type="entry name" value="GTP_cyclohydro_II"/>
</dbReference>
<keyword evidence="7" id="KW-1185">Reference proteome</keyword>
<evidence type="ECO:0000313" key="6">
    <source>
        <dbReference type="EMBL" id="MFF0004716.1"/>
    </source>
</evidence>
<organism evidence="6 7">
    <name type="scientific">Streptomyces tibetensis</name>
    <dbReference type="NCBI Taxonomy" id="2382123"/>
    <lineage>
        <taxon>Bacteria</taxon>
        <taxon>Bacillati</taxon>
        <taxon>Actinomycetota</taxon>
        <taxon>Actinomycetes</taxon>
        <taxon>Kitasatosporales</taxon>
        <taxon>Streptomycetaceae</taxon>
        <taxon>Streptomyces</taxon>
    </lineage>
</organism>
<feature type="domain" description="GTP cyclohydrolase II" evidence="5">
    <location>
        <begin position="34"/>
        <end position="103"/>
    </location>
</feature>
<dbReference type="SUPFAM" id="SSF103473">
    <property type="entry name" value="MFS general substrate transporter"/>
    <property type="match status" value="1"/>
</dbReference>
<dbReference type="Gene3D" id="3.40.50.10990">
    <property type="entry name" value="GTP cyclohydrolase II"/>
    <property type="match status" value="1"/>
</dbReference>
<name>A0ABW6MUM3_9ACTN</name>
<reference evidence="6 7" key="1">
    <citation type="submission" date="2024-10" db="EMBL/GenBank/DDBJ databases">
        <title>The Natural Products Discovery Center: Release of the First 8490 Sequenced Strains for Exploring Actinobacteria Biosynthetic Diversity.</title>
        <authorList>
            <person name="Kalkreuter E."/>
            <person name="Kautsar S.A."/>
            <person name="Yang D."/>
            <person name="Bader C.D."/>
            <person name="Teijaro C.N."/>
            <person name="Fluegel L."/>
            <person name="Davis C.M."/>
            <person name="Simpson J.R."/>
            <person name="Lauterbach L."/>
            <person name="Steele A.D."/>
            <person name="Gui C."/>
            <person name="Meng S."/>
            <person name="Li G."/>
            <person name="Viehrig K."/>
            <person name="Ye F."/>
            <person name="Su P."/>
            <person name="Kiefer A.F."/>
            <person name="Nichols A."/>
            <person name="Cepeda A.J."/>
            <person name="Yan W."/>
            <person name="Fan B."/>
            <person name="Jiang Y."/>
            <person name="Adhikari A."/>
            <person name="Zheng C.-J."/>
            <person name="Schuster L."/>
            <person name="Cowan T.M."/>
            <person name="Smanski M.J."/>
            <person name="Chevrette M.G."/>
            <person name="De Carvalho L.P.S."/>
            <person name="Shen B."/>
        </authorList>
    </citation>
    <scope>NUCLEOTIDE SEQUENCE [LARGE SCALE GENOMIC DNA]</scope>
    <source>
        <strain evidence="6 7">NPDC005497</strain>
    </source>
</reference>
<dbReference type="RefSeq" id="WP_361938220.1">
    <property type="nucleotide sequence ID" value="NZ_JBEXVS010000012.1"/>
</dbReference>
<dbReference type="InterPro" id="IPR036144">
    <property type="entry name" value="RibA-like_sf"/>
</dbReference>
<evidence type="ECO:0000256" key="2">
    <source>
        <dbReference type="ARBA" id="ARBA00022619"/>
    </source>
</evidence>
<feature type="transmembrane region" description="Helical" evidence="4">
    <location>
        <begin position="131"/>
        <end position="151"/>
    </location>
</feature>
<keyword evidence="4" id="KW-0812">Transmembrane</keyword>
<evidence type="ECO:0000313" key="7">
    <source>
        <dbReference type="Proteomes" id="UP001601422"/>
    </source>
</evidence>
<comment type="pathway">
    <text evidence="1">Cofactor biosynthesis; riboflavin biosynthesis.</text>
</comment>
<dbReference type="PANTHER" id="PTHR21327:SF18">
    <property type="entry name" value="3,4-DIHYDROXY-2-BUTANONE 4-PHOSPHATE SYNTHASE"/>
    <property type="match status" value="1"/>
</dbReference>
<accession>A0ABW6MUM3</accession>
<evidence type="ECO:0000256" key="3">
    <source>
        <dbReference type="ARBA" id="ARBA00022723"/>
    </source>
</evidence>
<comment type="caution">
    <text evidence="6">The sequence shown here is derived from an EMBL/GenBank/DDBJ whole genome shotgun (WGS) entry which is preliminary data.</text>
</comment>
<protein>
    <submittedName>
        <fullName evidence="6">MFS transporter</fullName>
    </submittedName>
</protein>
<dbReference type="SUPFAM" id="SSF142695">
    <property type="entry name" value="RibA-like"/>
    <property type="match status" value="1"/>
</dbReference>
<evidence type="ECO:0000256" key="4">
    <source>
        <dbReference type="SAM" id="Phobius"/>
    </source>
</evidence>
<sequence length="186" mass="19674">MHIYIDGPDKPCTVRTRVRVPLRLSTGLMVDSWVSTFHGLRDGAEHLAVELGPADTRTPLVRVHSECLTGDVFGSARCDCGPQLDEALVSLHAAGGVLVHLRLVSTLFNTTANTTVQLSAQTDMRGRVMGLYTLVYSGGTTLGAPVVGWVIDVWGARAAMAACAAVALTGTLTVAWARRRSSASAT</sequence>
<dbReference type="PANTHER" id="PTHR21327">
    <property type="entry name" value="GTP CYCLOHYDROLASE II-RELATED"/>
    <property type="match status" value="1"/>
</dbReference>
<dbReference type="Pfam" id="PF07690">
    <property type="entry name" value="MFS_1"/>
    <property type="match status" value="1"/>
</dbReference>
<dbReference type="EMBL" id="JBIAJP010000003">
    <property type="protein sequence ID" value="MFF0004716.1"/>
    <property type="molecule type" value="Genomic_DNA"/>
</dbReference>
<keyword evidence="4" id="KW-1133">Transmembrane helix</keyword>
<feature type="transmembrane region" description="Helical" evidence="4">
    <location>
        <begin position="157"/>
        <end position="177"/>
    </location>
</feature>
<gene>
    <name evidence="6" type="ORF">ACFYQT_14950</name>
</gene>
<evidence type="ECO:0000259" key="5">
    <source>
        <dbReference type="Pfam" id="PF00925"/>
    </source>
</evidence>
<keyword evidence="4" id="KW-0472">Membrane</keyword>